<feature type="compositionally biased region" description="Basic and acidic residues" evidence="1">
    <location>
        <begin position="20"/>
        <end position="32"/>
    </location>
</feature>
<feature type="region of interest" description="Disordered" evidence="1">
    <location>
        <begin position="15"/>
        <end position="56"/>
    </location>
</feature>
<evidence type="ECO:0000256" key="1">
    <source>
        <dbReference type="SAM" id="MobiDB-lite"/>
    </source>
</evidence>
<organism evidence="2 3">
    <name type="scientific">Thalassiosira oceanica</name>
    <name type="common">Marine diatom</name>
    <dbReference type="NCBI Taxonomy" id="159749"/>
    <lineage>
        <taxon>Eukaryota</taxon>
        <taxon>Sar</taxon>
        <taxon>Stramenopiles</taxon>
        <taxon>Ochrophyta</taxon>
        <taxon>Bacillariophyta</taxon>
        <taxon>Coscinodiscophyceae</taxon>
        <taxon>Thalassiosirophycidae</taxon>
        <taxon>Thalassiosirales</taxon>
        <taxon>Thalassiosiraceae</taxon>
        <taxon>Thalassiosira</taxon>
    </lineage>
</organism>
<protein>
    <submittedName>
        <fullName evidence="2">Uncharacterized protein</fullName>
    </submittedName>
</protein>
<evidence type="ECO:0000313" key="3">
    <source>
        <dbReference type="Proteomes" id="UP000266841"/>
    </source>
</evidence>
<feature type="non-terminal residue" evidence="2">
    <location>
        <position position="144"/>
    </location>
</feature>
<comment type="caution">
    <text evidence="2">The sequence shown here is derived from an EMBL/GenBank/DDBJ whole genome shotgun (WGS) entry which is preliminary data.</text>
</comment>
<dbReference type="EMBL" id="AGNL01015372">
    <property type="protein sequence ID" value="EJK65925.1"/>
    <property type="molecule type" value="Genomic_DNA"/>
</dbReference>
<evidence type="ECO:0000313" key="2">
    <source>
        <dbReference type="EMBL" id="EJK65925.1"/>
    </source>
</evidence>
<accession>K0SKR6</accession>
<gene>
    <name evidence="2" type="ORF">THAOC_13175</name>
</gene>
<reference evidence="2 3" key="1">
    <citation type="journal article" date="2012" name="Genome Biol.">
        <title>Genome and low-iron response of an oceanic diatom adapted to chronic iron limitation.</title>
        <authorList>
            <person name="Lommer M."/>
            <person name="Specht M."/>
            <person name="Roy A.S."/>
            <person name="Kraemer L."/>
            <person name="Andreson R."/>
            <person name="Gutowska M.A."/>
            <person name="Wolf J."/>
            <person name="Bergner S.V."/>
            <person name="Schilhabel M.B."/>
            <person name="Klostermeier U.C."/>
            <person name="Beiko R.G."/>
            <person name="Rosenstiel P."/>
            <person name="Hippler M."/>
            <person name="Laroche J."/>
        </authorList>
    </citation>
    <scope>NUCLEOTIDE SEQUENCE [LARGE SCALE GENOMIC DNA]</scope>
    <source>
        <strain evidence="2 3">CCMP1005</strain>
    </source>
</reference>
<sequence length="144" mass="15479">MHRWLFEVDGGHGPTQWTRRRVEGTRPSRIDPDVAPNTARVSEKVTQKKSSSDPSCQPVTCDILILASLSISKGGSAKVNAHSKDEEEPLFWAAKSQLEVSQVSVLPLSSSAEIAAVVSQLCRASRAISGLIGIPGRTQSESTQ</sequence>
<dbReference type="AlphaFoldDB" id="K0SKR6"/>
<keyword evidence="3" id="KW-1185">Reference proteome</keyword>
<proteinExistence type="predicted"/>
<name>K0SKR6_THAOC</name>
<dbReference type="Proteomes" id="UP000266841">
    <property type="component" value="Unassembled WGS sequence"/>
</dbReference>